<sequence length="152" mass="16323">MKTTLYIFFNFTRPLTSKGLQCTLGNRLRSVAATLHTLSPVISAILIVLGRSLSLSGLAELTKALASVALNMSASHHLVTIGASSTLPVPPWHPNGLVFKATNNQSVHTAFTVHSFRHQPCPDTFLPDSNVHQHAVEAYPSDANTCFLSSSS</sequence>
<keyword evidence="2" id="KW-1185">Reference proteome</keyword>
<name>A0A6A6QP18_9PEZI</name>
<evidence type="ECO:0000313" key="2">
    <source>
        <dbReference type="Proteomes" id="UP000799750"/>
    </source>
</evidence>
<evidence type="ECO:0000313" key="1">
    <source>
        <dbReference type="EMBL" id="KAF2494258.1"/>
    </source>
</evidence>
<dbReference type="Proteomes" id="UP000799750">
    <property type="component" value="Unassembled WGS sequence"/>
</dbReference>
<protein>
    <submittedName>
        <fullName evidence="1">Uncharacterized protein</fullName>
    </submittedName>
</protein>
<reference evidence="1" key="1">
    <citation type="journal article" date="2020" name="Stud. Mycol.">
        <title>101 Dothideomycetes genomes: a test case for predicting lifestyles and emergence of pathogens.</title>
        <authorList>
            <person name="Haridas S."/>
            <person name="Albert R."/>
            <person name="Binder M."/>
            <person name="Bloem J."/>
            <person name="Labutti K."/>
            <person name="Salamov A."/>
            <person name="Andreopoulos B."/>
            <person name="Baker S."/>
            <person name="Barry K."/>
            <person name="Bills G."/>
            <person name="Bluhm B."/>
            <person name="Cannon C."/>
            <person name="Castanera R."/>
            <person name="Culley D."/>
            <person name="Daum C."/>
            <person name="Ezra D."/>
            <person name="Gonzalez J."/>
            <person name="Henrissat B."/>
            <person name="Kuo A."/>
            <person name="Liang C."/>
            <person name="Lipzen A."/>
            <person name="Lutzoni F."/>
            <person name="Magnuson J."/>
            <person name="Mondo S."/>
            <person name="Nolan M."/>
            <person name="Ohm R."/>
            <person name="Pangilinan J."/>
            <person name="Park H.-J."/>
            <person name="Ramirez L."/>
            <person name="Alfaro M."/>
            <person name="Sun H."/>
            <person name="Tritt A."/>
            <person name="Yoshinaga Y."/>
            <person name="Zwiers L.-H."/>
            <person name="Turgeon B."/>
            <person name="Goodwin S."/>
            <person name="Spatafora J."/>
            <person name="Crous P."/>
            <person name="Grigoriev I."/>
        </authorList>
    </citation>
    <scope>NUCLEOTIDE SEQUENCE</scope>
    <source>
        <strain evidence="1">CBS 269.34</strain>
    </source>
</reference>
<dbReference type="EMBL" id="MU004191">
    <property type="protein sequence ID" value="KAF2494258.1"/>
    <property type="molecule type" value="Genomic_DNA"/>
</dbReference>
<organism evidence="1 2">
    <name type="scientific">Lophium mytilinum</name>
    <dbReference type="NCBI Taxonomy" id="390894"/>
    <lineage>
        <taxon>Eukaryota</taxon>
        <taxon>Fungi</taxon>
        <taxon>Dikarya</taxon>
        <taxon>Ascomycota</taxon>
        <taxon>Pezizomycotina</taxon>
        <taxon>Dothideomycetes</taxon>
        <taxon>Pleosporomycetidae</taxon>
        <taxon>Mytilinidiales</taxon>
        <taxon>Mytilinidiaceae</taxon>
        <taxon>Lophium</taxon>
    </lineage>
</organism>
<dbReference type="AlphaFoldDB" id="A0A6A6QP18"/>
<proteinExistence type="predicted"/>
<accession>A0A6A6QP18</accession>
<gene>
    <name evidence="1" type="ORF">BU16DRAFT_68815</name>
</gene>